<keyword evidence="4" id="KW-1185">Reference proteome</keyword>
<dbReference type="PANTHER" id="PTHR38781:SF1">
    <property type="entry name" value="ANTITOXIN DINJ-RELATED"/>
    <property type="match status" value="1"/>
</dbReference>
<dbReference type="Proteomes" id="UP000278222">
    <property type="component" value="Unassembled WGS sequence"/>
</dbReference>
<dbReference type="PANTHER" id="PTHR38781">
    <property type="entry name" value="ANTITOXIN DINJ-RELATED"/>
    <property type="match status" value="1"/>
</dbReference>
<dbReference type="RefSeq" id="WP_123694478.1">
    <property type="nucleotide sequence ID" value="NZ_AP019700.1"/>
</dbReference>
<evidence type="ECO:0000256" key="2">
    <source>
        <dbReference type="ARBA" id="ARBA00022649"/>
    </source>
</evidence>
<dbReference type="InterPro" id="IPR013321">
    <property type="entry name" value="Arc_rbn_hlx_hlx"/>
</dbReference>
<dbReference type="EMBL" id="RJKX01000017">
    <property type="protein sequence ID" value="ROP83331.1"/>
    <property type="molecule type" value="Genomic_DNA"/>
</dbReference>
<dbReference type="GO" id="GO:0006351">
    <property type="term" value="P:DNA-templated transcription"/>
    <property type="evidence" value="ECO:0007669"/>
    <property type="project" value="TreeGrafter"/>
</dbReference>
<organism evidence="3 4">
    <name type="scientific">Stella humosa</name>
    <dbReference type="NCBI Taxonomy" id="94"/>
    <lineage>
        <taxon>Bacteria</taxon>
        <taxon>Pseudomonadati</taxon>
        <taxon>Pseudomonadota</taxon>
        <taxon>Alphaproteobacteria</taxon>
        <taxon>Rhodospirillales</taxon>
        <taxon>Stellaceae</taxon>
        <taxon>Stella</taxon>
    </lineage>
</organism>
<dbReference type="PIRSF" id="PIRSF003108">
    <property type="entry name" value="DinJ"/>
    <property type="match status" value="1"/>
</dbReference>
<dbReference type="AlphaFoldDB" id="A0A3N1KRW4"/>
<accession>A0A3N1KRW4</accession>
<dbReference type="InterPro" id="IPR007337">
    <property type="entry name" value="RelB/DinJ"/>
</dbReference>
<dbReference type="Gene3D" id="1.10.1220.10">
    <property type="entry name" value="Met repressor-like"/>
    <property type="match status" value="1"/>
</dbReference>
<dbReference type="GO" id="GO:0000987">
    <property type="term" value="F:cis-regulatory region sequence-specific DNA binding"/>
    <property type="evidence" value="ECO:0007669"/>
    <property type="project" value="InterPro"/>
</dbReference>
<name>A0A3N1KRW4_9PROT</name>
<comment type="caution">
    <text evidence="3">The sequence shown here is derived from an EMBL/GenBank/DDBJ whole genome shotgun (WGS) entry which is preliminary data.</text>
</comment>
<dbReference type="InterPro" id="IPR026262">
    <property type="entry name" value="DinJ"/>
</dbReference>
<comment type="similarity">
    <text evidence="1">Belongs to the RelB/DinJ antitoxin family.</text>
</comment>
<dbReference type="GO" id="GO:0006355">
    <property type="term" value="P:regulation of DNA-templated transcription"/>
    <property type="evidence" value="ECO:0007669"/>
    <property type="project" value="InterPro"/>
</dbReference>
<dbReference type="GO" id="GO:0044010">
    <property type="term" value="P:single-species biofilm formation"/>
    <property type="evidence" value="ECO:0007669"/>
    <property type="project" value="InterPro"/>
</dbReference>
<reference evidence="3 4" key="1">
    <citation type="submission" date="2018-11" db="EMBL/GenBank/DDBJ databases">
        <title>Genomic Encyclopedia of Type Strains, Phase IV (KMG-IV): sequencing the most valuable type-strain genomes for metagenomic binning, comparative biology and taxonomic classification.</title>
        <authorList>
            <person name="Goeker M."/>
        </authorList>
    </citation>
    <scope>NUCLEOTIDE SEQUENCE [LARGE SCALE GENOMIC DNA]</scope>
    <source>
        <strain evidence="3 4">DSM 5900</strain>
    </source>
</reference>
<evidence type="ECO:0000313" key="3">
    <source>
        <dbReference type="EMBL" id="ROP83331.1"/>
    </source>
</evidence>
<dbReference type="Pfam" id="PF04221">
    <property type="entry name" value="RelB"/>
    <property type="match status" value="1"/>
</dbReference>
<keyword evidence="2" id="KW-1277">Toxin-antitoxin system</keyword>
<gene>
    <name evidence="3" type="ORF">EDC65_4865</name>
</gene>
<protein>
    <submittedName>
        <fullName evidence="3">DNA-damage-inducible protein J</fullName>
    </submittedName>
</protein>
<dbReference type="NCBIfam" id="TIGR02384">
    <property type="entry name" value="RelB_DinJ"/>
    <property type="match status" value="1"/>
</dbReference>
<proteinExistence type="inferred from homology"/>
<dbReference type="GO" id="GO:0015643">
    <property type="term" value="F:toxic substance binding"/>
    <property type="evidence" value="ECO:0007669"/>
    <property type="project" value="InterPro"/>
</dbReference>
<sequence>MAENTVVRARIDEATKAEAAAVLGAMGLTLSDAFRMLLKRVAAEKALPFEPLTPNAETIAAMKAARRGELVTVDHPRALLASLNADD</sequence>
<evidence type="ECO:0000313" key="4">
    <source>
        <dbReference type="Proteomes" id="UP000278222"/>
    </source>
</evidence>
<dbReference type="OrthoDB" id="9799097at2"/>
<evidence type="ECO:0000256" key="1">
    <source>
        <dbReference type="ARBA" id="ARBA00010562"/>
    </source>
</evidence>